<keyword evidence="2 10" id="KW-0444">Lipid biosynthesis</keyword>
<evidence type="ECO:0000256" key="2">
    <source>
        <dbReference type="ARBA" id="ARBA00022516"/>
    </source>
</evidence>
<keyword evidence="9 10" id="KW-0275">Fatty acid biosynthesis</keyword>
<dbReference type="OrthoDB" id="434092at2759"/>
<dbReference type="InterPro" id="IPR002076">
    <property type="entry name" value="ELO_fam"/>
</dbReference>
<evidence type="ECO:0000256" key="10">
    <source>
        <dbReference type="RuleBase" id="RU361115"/>
    </source>
</evidence>
<dbReference type="Pfam" id="PF01151">
    <property type="entry name" value="ELO"/>
    <property type="match status" value="1"/>
</dbReference>
<evidence type="ECO:0000256" key="7">
    <source>
        <dbReference type="ARBA" id="ARBA00023098"/>
    </source>
</evidence>
<accession>A0A1I8NVT9</accession>
<evidence type="ECO:0000313" key="12">
    <source>
        <dbReference type="Proteomes" id="UP000095300"/>
    </source>
</evidence>
<comment type="subcellular location">
    <subcellularLocation>
        <location evidence="1">Membrane</location>
        <topology evidence="1">Multi-pass membrane protein</topology>
    </subcellularLocation>
</comment>
<evidence type="ECO:0000256" key="6">
    <source>
        <dbReference type="ARBA" id="ARBA00022989"/>
    </source>
</evidence>
<dbReference type="EnsemblMetazoa" id="SCAU002487-RB">
    <property type="protein sequence ID" value="SCAU002487-PB"/>
    <property type="gene ID" value="SCAU002487"/>
</dbReference>
<dbReference type="EC" id="2.3.1.199" evidence="10"/>
<feature type="transmembrane region" description="Helical" evidence="10">
    <location>
        <begin position="29"/>
        <end position="47"/>
    </location>
</feature>
<protein>
    <recommendedName>
        <fullName evidence="10">Elongation of very long chain fatty acids protein</fullName>
        <ecNumber evidence="10">2.3.1.199</ecNumber>
    </recommendedName>
    <alternativeName>
        <fullName evidence="10">Very-long-chain 3-oxoacyl-CoA synthase</fullName>
    </alternativeName>
</protein>
<dbReference type="PANTHER" id="PTHR11157:SF116">
    <property type="entry name" value="ELONGATION OF VERY LONG CHAIN FATTY ACIDS PROTEIN-RELATED"/>
    <property type="match status" value="1"/>
</dbReference>
<dbReference type="GO" id="GO:0034625">
    <property type="term" value="P:fatty acid elongation, monounsaturated fatty acid"/>
    <property type="evidence" value="ECO:0007669"/>
    <property type="project" value="TreeGrafter"/>
</dbReference>
<feature type="transmembrane region" description="Helical" evidence="10">
    <location>
        <begin position="68"/>
        <end position="88"/>
    </location>
</feature>
<dbReference type="GO" id="GO:0034626">
    <property type="term" value="P:fatty acid elongation, polyunsaturated fatty acid"/>
    <property type="evidence" value="ECO:0007669"/>
    <property type="project" value="TreeGrafter"/>
</dbReference>
<keyword evidence="7 10" id="KW-0443">Lipid metabolism</keyword>
<keyword evidence="8 10" id="KW-0472">Membrane</keyword>
<proteinExistence type="inferred from homology"/>
<evidence type="ECO:0000313" key="11">
    <source>
        <dbReference type="EnsemblMetazoa" id="SCAU002487-PB"/>
    </source>
</evidence>
<evidence type="ECO:0000256" key="5">
    <source>
        <dbReference type="ARBA" id="ARBA00022832"/>
    </source>
</evidence>
<sequence>MKVLRLTVIPILNTVNTFRLDKRVSTHPVWGSPWCMIIGVILYLLVVKKWGPRFMANRKPYKIENIMMAYNCIQIIINLYIFCVSLRYSFLRSDFSWTCEPYNPNDMRPETLKLGHAGRLYLFTKYLDLLDTIFFLMRKKYNQITFLHLYHHSLVLVMVHVYCSKYFASHLTSTGVLNSFVHAVMYFYYQLSAMKLNINLQPWKRVMTNMQMLQFFLLSVHFCLPLINNWCNFDLAFLTLTFLQNVFVTILFGNFYYQSYIRKDRKSVNIKLSS</sequence>
<dbReference type="Proteomes" id="UP000095300">
    <property type="component" value="Unassembled WGS sequence"/>
</dbReference>
<keyword evidence="6 10" id="KW-1133">Transmembrane helix</keyword>
<keyword evidence="5 10" id="KW-0276">Fatty acid metabolism</keyword>
<dbReference type="GO" id="GO:0005789">
    <property type="term" value="C:endoplasmic reticulum membrane"/>
    <property type="evidence" value="ECO:0007669"/>
    <property type="project" value="TreeGrafter"/>
</dbReference>
<keyword evidence="3 10" id="KW-0808">Transferase</keyword>
<dbReference type="GO" id="GO:0042761">
    <property type="term" value="P:very long-chain fatty acid biosynthetic process"/>
    <property type="evidence" value="ECO:0007669"/>
    <property type="project" value="TreeGrafter"/>
</dbReference>
<dbReference type="GO" id="GO:0009922">
    <property type="term" value="F:fatty acid elongase activity"/>
    <property type="evidence" value="ECO:0007669"/>
    <property type="project" value="UniProtKB-EC"/>
</dbReference>
<dbReference type="AlphaFoldDB" id="A0A1I8NVT9"/>
<evidence type="ECO:0000256" key="4">
    <source>
        <dbReference type="ARBA" id="ARBA00022692"/>
    </source>
</evidence>
<dbReference type="KEGG" id="scac:106090378"/>
<feature type="transmembrane region" description="Helical" evidence="10">
    <location>
        <begin position="236"/>
        <end position="257"/>
    </location>
</feature>
<keyword evidence="12" id="KW-1185">Reference proteome</keyword>
<feature type="transmembrane region" description="Helical" evidence="10">
    <location>
        <begin position="174"/>
        <end position="191"/>
    </location>
</feature>
<gene>
    <name evidence="11" type="primary">106090378</name>
</gene>
<dbReference type="STRING" id="35570.A0A1I8NVT9"/>
<dbReference type="VEuPathDB" id="VectorBase:SCAU002487"/>
<comment type="similarity">
    <text evidence="10">Belongs to the ELO family.</text>
</comment>
<dbReference type="GO" id="GO:0030148">
    <property type="term" value="P:sphingolipid biosynthetic process"/>
    <property type="evidence" value="ECO:0007669"/>
    <property type="project" value="TreeGrafter"/>
</dbReference>
<name>A0A1I8NVT9_STOCA</name>
<evidence type="ECO:0000256" key="8">
    <source>
        <dbReference type="ARBA" id="ARBA00023136"/>
    </source>
</evidence>
<feature type="transmembrane region" description="Helical" evidence="10">
    <location>
        <begin position="212"/>
        <end position="230"/>
    </location>
</feature>
<evidence type="ECO:0000256" key="9">
    <source>
        <dbReference type="ARBA" id="ARBA00023160"/>
    </source>
</evidence>
<evidence type="ECO:0000256" key="1">
    <source>
        <dbReference type="ARBA" id="ARBA00004141"/>
    </source>
</evidence>
<keyword evidence="4 10" id="KW-0812">Transmembrane</keyword>
<evidence type="ECO:0000256" key="3">
    <source>
        <dbReference type="ARBA" id="ARBA00022679"/>
    </source>
</evidence>
<comment type="catalytic activity">
    <reaction evidence="10">
        <text>a very-long-chain acyl-CoA + malonyl-CoA + H(+) = a very-long-chain 3-oxoacyl-CoA + CO2 + CoA</text>
        <dbReference type="Rhea" id="RHEA:32727"/>
        <dbReference type="ChEBI" id="CHEBI:15378"/>
        <dbReference type="ChEBI" id="CHEBI:16526"/>
        <dbReference type="ChEBI" id="CHEBI:57287"/>
        <dbReference type="ChEBI" id="CHEBI:57384"/>
        <dbReference type="ChEBI" id="CHEBI:90725"/>
        <dbReference type="ChEBI" id="CHEBI:90736"/>
        <dbReference type="EC" id="2.3.1.199"/>
    </reaction>
</comment>
<organism evidence="11 12">
    <name type="scientific">Stomoxys calcitrans</name>
    <name type="common">Stable fly</name>
    <name type="synonym">Conops calcitrans</name>
    <dbReference type="NCBI Taxonomy" id="35570"/>
    <lineage>
        <taxon>Eukaryota</taxon>
        <taxon>Metazoa</taxon>
        <taxon>Ecdysozoa</taxon>
        <taxon>Arthropoda</taxon>
        <taxon>Hexapoda</taxon>
        <taxon>Insecta</taxon>
        <taxon>Pterygota</taxon>
        <taxon>Neoptera</taxon>
        <taxon>Endopterygota</taxon>
        <taxon>Diptera</taxon>
        <taxon>Brachycera</taxon>
        <taxon>Muscomorpha</taxon>
        <taxon>Muscoidea</taxon>
        <taxon>Muscidae</taxon>
        <taxon>Stomoxys</taxon>
    </lineage>
</organism>
<dbReference type="GO" id="GO:0019367">
    <property type="term" value="P:fatty acid elongation, saturated fatty acid"/>
    <property type="evidence" value="ECO:0007669"/>
    <property type="project" value="TreeGrafter"/>
</dbReference>
<reference evidence="11" key="1">
    <citation type="submission" date="2020-05" db="UniProtKB">
        <authorList>
            <consortium name="EnsemblMetazoa"/>
        </authorList>
    </citation>
    <scope>IDENTIFICATION</scope>
    <source>
        <strain evidence="11">USDA</strain>
    </source>
</reference>
<dbReference type="PANTHER" id="PTHR11157">
    <property type="entry name" value="FATTY ACID ACYL TRANSFERASE-RELATED"/>
    <property type="match status" value="1"/>
</dbReference>